<sequence length="152" mass="17499">MVRGSHRRWEWRRGRAPLAKALRSRPLRPSPRRGASPGGEPGALPGPEIRSARPRTGYPEPRRNSRKFHPSNLGNAEKINDLSRLDKFFVLHQQIRPQNDPKAEFRLRVIAREDRENMPGNHLSQVMQFAEKLGVGKRRAGFASWEEHARKC</sequence>
<name>A0A9D3XLS3_9SAUR</name>
<proteinExistence type="predicted"/>
<keyword evidence="3" id="KW-1185">Reference proteome</keyword>
<dbReference type="Proteomes" id="UP000827986">
    <property type="component" value="Unassembled WGS sequence"/>
</dbReference>
<comment type="caution">
    <text evidence="2">The sequence shown here is derived from an EMBL/GenBank/DDBJ whole genome shotgun (WGS) entry which is preliminary data.</text>
</comment>
<organism evidence="2 3">
    <name type="scientific">Mauremys mutica</name>
    <name type="common">yellowpond turtle</name>
    <dbReference type="NCBI Taxonomy" id="74926"/>
    <lineage>
        <taxon>Eukaryota</taxon>
        <taxon>Metazoa</taxon>
        <taxon>Chordata</taxon>
        <taxon>Craniata</taxon>
        <taxon>Vertebrata</taxon>
        <taxon>Euteleostomi</taxon>
        <taxon>Archelosauria</taxon>
        <taxon>Testudinata</taxon>
        <taxon>Testudines</taxon>
        <taxon>Cryptodira</taxon>
        <taxon>Durocryptodira</taxon>
        <taxon>Testudinoidea</taxon>
        <taxon>Geoemydidae</taxon>
        <taxon>Geoemydinae</taxon>
        <taxon>Mauremys</taxon>
    </lineage>
</organism>
<evidence type="ECO:0000313" key="3">
    <source>
        <dbReference type="Proteomes" id="UP000827986"/>
    </source>
</evidence>
<evidence type="ECO:0000313" key="2">
    <source>
        <dbReference type="EMBL" id="KAH1181821.1"/>
    </source>
</evidence>
<gene>
    <name evidence="2" type="ORF">KIL84_009575</name>
</gene>
<feature type="region of interest" description="Disordered" evidence="1">
    <location>
        <begin position="1"/>
        <end position="77"/>
    </location>
</feature>
<dbReference type="EMBL" id="JAHDVG010000467">
    <property type="protein sequence ID" value="KAH1181821.1"/>
    <property type="molecule type" value="Genomic_DNA"/>
</dbReference>
<evidence type="ECO:0000256" key="1">
    <source>
        <dbReference type="SAM" id="MobiDB-lite"/>
    </source>
</evidence>
<protein>
    <submittedName>
        <fullName evidence="2">Uncharacterized protein</fullName>
    </submittedName>
</protein>
<dbReference type="AlphaFoldDB" id="A0A9D3XLS3"/>
<accession>A0A9D3XLS3</accession>
<reference evidence="2" key="1">
    <citation type="submission" date="2021-09" db="EMBL/GenBank/DDBJ databases">
        <title>The genome of Mauremys mutica provides insights into the evolution of semi-aquatic lifestyle.</title>
        <authorList>
            <person name="Gong S."/>
            <person name="Gao Y."/>
        </authorList>
    </citation>
    <scope>NUCLEOTIDE SEQUENCE</scope>
    <source>
        <strain evidence="2">MM-2020</strain>
        <tissue evidence="2">Muscle</tissue>
    </source>
</reference>